<keyword evidence="2" id="KW-1185">Reference proteome</keyword>
<protein>
    <submittedName>
        <fullName evidence="1">AP2/ERF domain-containing protein</fullName>
    </submittedName>
</protein>
<sequence length="254" mass="28358">MCITASLLLYITAVFATLPSHSRQSYPIYIYMEPNEQYHHHQQTSFRPSPERELEIMVSTLINVISGNVSGTATTSATQAFTLQELPVSDTCHQCGFEKCLGCHLFVAAEEHGEQVKMKREKKNKYRGVRQRPWGKWAAEIRDPVKAVRKWLGTFDNAEDAARAYDSAAIRFRGPRAKLNFPFPDQEASNANKECEVEGELQGEERREKEGIWDGLQDLFTLDSGTEVLLKVAGTSAGSGSGSDLDRTPLARSS</sequence>
<dbReference type="EMBL" id="CM037016">
    <property type="protein sequence ID" value="KAH7679429.1"/>
    <property type="molecule type" value="Genomic_DNA"/>
</dbReference>
<evidence type="ECO:0000313" key="1">
    <source>
        <dbReference type="EMBL" id="KAH7679429.1"/>
    </source>
</evidence>
<comment type="caution">
    <text evidence="1">The sequence shown here is derived from an EMBL/GenBank/DDBJ whole genome shotgun (WGS) entry which is preliminary data.</text>
</comment>
<accession>A0ACB7VXM1</accession>
<name>A0ACB7VXM1_DIOAL</name>
<organism evidence="1 2">
    <name type="scientific">Dioscorea alata</name>
    <name type="common">Purple yam</name>
    <dbReference type="NCBI Taxonomy" id="55571"/>
    <lineage>
        <taxon>Eukaryota</taxon>
        <taxon>Viridiplantae</taxon>
        <taxon>Streptophyta</taxon>
        <taxon>Embryophyta</taxon>
        <taxon>Tracheophyta</taxon>
        <taxon>Spermatophyta</taxon>
        <taxon>Magnoliopsida</taxon>
        <taxon>Liliopsida</taxon>
        <taxon>Dioscoreales</taxon>
        <taxon>Dioscoreaceae</taxon>
        <taxon>Dioscorea</taxon>
    </lineage>
</organism>
<reference evidence="2" key="1">
    <citation type="journal article" date="2022" name="Nat. Commun.">
        <title>Chromosome evolution and the genetic basis of agronomically important traits in greater yam.</title>
        <authorList>
            <person name="Bredeson J.V."/>
            <person name="Lyons J.B."/>
            <person name="Oniyinde I.O."/>
            <person name="Okereke N.R."/>
            <person name="Kolade O."/>
            <person name="Nnabue I."/>
            <person name="Nwadili C.O."/>
            <person name="Hribova E."/>
            <person name="Parker M."/>
            <person name="Nwogha J."/>
            <person name="Shu S."/>
            <person name="Carlson J."/>
            <person name="Kariba R."/>
            <person name="Muthemba S."/>
            <person name="Knop K."/>
            <person name="Barton G.J."/>
            <person name="Sherwood A.V."/>
            <person name="Lopez-Montes A."/>
            <person name="Asiedu R."/>
            <person name="Jamnadass R."/>
            <person name="Muchugi A."/>
            <person name="Goodstein D."/>
            <person name="Egesi C.N."/>
            <person name="Featherston J."/>
            <person name="Asfaw A."/>
            <person name="Simpson G.G."/>
            <person name="Dolezel J."/>
            <person name="Hendre P.S."/>
            <person name="Van Deynze A."/>
            <person name="Kumar P.L."/>
            <person name="Obidiegwu J.E."/>
            <person name="Bhattacharjee R."/>
            <person name="Rokhsar D.S."/>
        </authorList>
    </citation>
    <scope>NUCLEOTIDE SEQUENCE [LARGE SCALE GENOMIC DNA]</scope>
    <source>
        <strain evidence="2">cv. TDa95/00328</strain>
    </source>
</reference>
<dbReference type="Proteomes" id="UP000827976">
    <property type="component" value="Chromosome 6"/>
</dbReference>
<gene>
    <name evidence="1" type="ORF">IHE45_06G057900</name>
</gene>
<evidence type="ECO:0000313" key="2">
    <source>
        <dbReference type="Proteomes" id="UP000827976"/>
    </source>
</evidence>
<proteinExistence type="predicted"/>